<evidence type="ECO:0000256" key="1">
    <source>
        <dbReference type="ARBA" id="ARBA00004752"/>
    </source>
</evidence>
<dbReference type="GO" id="GO:0016740">
    <property type="term" value="F:transferase activity"/>
    <property type="evidence" value="ECO:0007669"/>
    <property type="project" value="UniProtKB-KW"/>
</dbReference>
<dbReference type="InterPro" id="IPR038063">
    <property type="entry name" value="Transpep_catalytic_dom"/>
</dbReference>
<proteinExistence type="predicted"/>
<dbReference type="InterPro" id="IPR050979">
    <property type="entry name" value="LD-transpeptidase"/>
</dbReference>
<comment type="pathway">
    <text evidence="1 7">Cell wall biogenesis; peptidoglycan biosynthesis.</text>
</comment>
<dbReference type="InterPro" id="IPR019734">
    <property type="entry name" value="TPR_rpt"/>
</dbReference>
<evidence type="ECO:0000256" key="3">
    <source>
        <dbReference type="ARBA" id="ARBA00022960"/>
    </source>
</evidence>
<evidence type="ECO:0000259" key="9">
    <source>
        <dbReference type="PROSITE" id="PS52029"/>
    </source>
</evidence>
<feature type="active site" description="Nucleophile" evidence="7">
    <location>
        <position position="387"/>
    </location>
</feature>
<evidence type="ECO:0000256" key="4">
    <source>
        <dbReference type="ARBA" id="ARBA00022984"/>
    </source>
</evidence>
<feature type="domain" description="L,D-TPase catalytic" evidence="9">
    <location>
        <begin position="289"/>
        <end position="411"/>
    </location>
</feature>
<keyword evidence="8" id="KW-0812">Transmembrane</keyword>
<dbReference type="GO" id="GO:0018104">
    <property type="term" value="P:peptidoglycan-protein cross-linking"/>
    <property type="evidence" value="ECO:0007669"/>
    <property type="project" value="TreeGrafter"/>
</dbReference>
<sequence length="411" mass="46915">MFKSNKGTDKKFSIFKILSLIVLFTLLGFTSNIFVNSNYDKITSKFYSAFNKNDYSNAKSLLENKTLLISKNKLNEDLETYFTDVVNKVCIALSNNEINNTTALEILNEIDSYDILGSSLNKLISALENPKNTAVASTNSSEIGSNELTSNTQNENSYLNLGILAFNSKDYNKAIDYFNLVSKDTPKDYEIAQDYINDFYSNYKSYLLDSVEELVANKYYTKALGILSNYDASKLSKDDIVEINNKINSVTQFREEYQGEDSEYTSNAILQEITPNNINTLAIDSKTPYLIYLNLSNQMTYVYEGEKNNWTLLKEFSSSTGIEGEETPKGIFSVTDRGEWFYSHDYEQGGKYWVQFMGDYLFHSLPYNEDQSEIVDYTLGEPASHGCIRLKVEDSKWIYDNIDNDTKVIIN</sequence>
<keyword evidence="8" id="KW-1133">Transmembrane helix</keyword>
<accession>A0A6N3CDE3</accession>
<keyword evidence="6" id="KW-0802">TPR repeat</keyword>
<dbReference type="GO" id="GO:0071555">
    <property type="term" value="P:cell wall organization"/>
    <property type="evidence" value="ECO:0007669"/>
    <property type="project" value="UniProtKB-UniRule"/>
</dbReference>
<feature type="repeat" description="TPR" evidence="6">
    <location>
        <begin position="155"/>
        <end position="188"/>
    </location>
</feature>
<protein>
    <submittedName>
        <fullName evidence="10">L,D-transpeptidase YciB</fullName>
        <ecNumber evidence="10">2.-.-.-</ecNumber>
    </submittedName>
</protein>
<dbReference type="EC" id="2.-.-.-" evidence="10"/>
<dbReference type="PANTHER" id="PTHR30582">
    <property type="entry name" value="L,D-TRANSPEPTIDASE"/>
    <property type="match status" value="1"/>
</dbReference>
<evidence type="ECO:0000256" key="6">
    <source>
        <dbReference type="PROSITE-ProRule" id="PRU00339"/>
    </source>
</evidence>
<organism evidence="10">
    <name type="scientific">Clostridium tertium</name>
    <dbReference type="NCBI Taxonomy" id="1559"/>
    <lineage>
        <taxon>Bacteria</taxon>
        <taxon>Bacillati</taxon>
        <taxon>Bacillota</taxon>
        <taxon>Clostridia</taxon>
        <taxon>Eubacteriales</taxon>
        <taxon>Clostridiaceae</taxon>
        <taxon>Clostridium</taxon>
    </lineage>
</organism>
<keyword evidence="5 7" id="KW-0961">Cell wall biogenesis/degradation</keyword>
<dbReference type="InterPro" id="IPR005490">
    <property type="entry name" value="LD_TPept_cat_dom"/>
</dbReference>
<feature type="active site" description="Proton donor/acceptor" evidence="7">
    <location>
        <position position="363"/>
    </location>
</feature>
<dbReference type="EMBL" id="CACRTO010000015">
    <property type="protein sequence ID" value="VYU12958.1"/>
    <property type="molecule type" value="Genomic_DNA"/>
</dbReference>
<dbReference type="GO" id="GO:0071972">
    <property type="term" value="F:peptidoglycan L,D-transpeptidase activity"/>
    <property type="evidence" value="ECO:0007669"/>
    <property type="project" value="TreeGrafter"/>
</dbReference>
<name>A0A6N3CDE3_9CLOT</name>
<dbReference type="Pfam" id="PF03734">
    <property type="entry name" value="YkuD"/>
    <property type="match status" value="1"/>
</dbReference>
<dbReference type="GO" id="GO:0008360">
    <property type="term" value="P:regulation of cell shape"/>
    <property type="evidence" value="ECO:0007669"/>
    <property type="project" value="UniProtKB-UniRule"/>
</dbReference>
<reference evidence="10" key="1">
    <citation type="submission" date="2019-11" db="EMBL/GenBank/DDBJ databases">
        <authorList>
            <person name="Feng L."/>
        </authorList>
    </citation>
    <scope>NUCLEOTIDE SEQUENCE</scope>
    <source>
        <strain evidence="10">CTertiumLFYP3</strain>
    </source>
</reference>
<evidence type="ECO:0000256" key="7">
    <source>
        <dbReference type="PROSITE-ProRule" id="PRU01373"/>
    </source>
</evidence>
<dbReference type="Gene3D" id="2.40.440.10">
    <property type="entry name" value="L,D-transpeptidase catalytic domain-like"/>
    <property type="match status" value="1"/>
</dbReference>
<evidence type="ECO:0000256" key="5">
    <source>
        <dbReference type="ARBA" id="ARBA00023316"/>
    </source>
</evidence>
<keyword evidence="2 10" id="KW-0808">Transferase</keyword>
<dbReference type="PROSITE" id="PS50005">
    <property type="entry name" value="TPR"/>
    <property type="match status" value="1"/>
</dbReference>
<keyword evidence="4 7" id="KW-0573">Peptidoglycan synthesis</keyword>
<dbReference type="Gene3D" id="1.25.40.10">
    <property type="entry name" value="Tetratricopeptide repeat domain"/>
    <property type="match status" value="1"/>
</dbReference>
<evidence type="ECO:0000313" key="10">
    <source>
        <dbReference type="EMBL" id="VYU12958.1"/>
    </source>
</evidence>
<evidence type="ECO:0000256" key="2">
    <source>
        <dbReference type="ARBA" id="ARBA00022679"/>
    </source>
</evidence>
<dbReference type="AlphaFoldDB" id="A0A6N3CDE3"/>
<dbReference type="RefSeq" id="WP_156626050.1">
    <property type="nucleotide sequence ID" value="NZ_CACRTO010000015.1"/>
</dbReference>
<dbReference type="UniPathway" id="UPA00219"/>
<dbReference type="GO" id="GO:0005576">
    <property type="term" value="C:extracellular region"/>
    <property type="evidence" value="ECO:0007669"/>
    <property type="project" value="TreeGrafter"/>
</dbReference>
<evidence type="ECO:0000256" key="8">
    <source>
        <dbReference type="SAM" id="Phobius"/>
    </source>
</evidence>
<dbReference type="PANTHER" id="PTHR30582:SF2">
    <property type="entry name" value="L,D-TRANSPEPTIDASE YCIB-RELATED"/>
    <property type="match status" value="1"/>
</dbReference>
<keyword evidence="8" id="KW-0472">Membrane</keyword>
<dbReference type="InterPro" id="IPR011990">
    <property type="entry name" value="TPR-like_helical_dom_sf"/>
</dbReference>
<dbReference type="PROSITE" id="PS52029">
    <property type="entry name" value="LD_TPASE"/>
    <property type="match status" value="1"/>
</dbReference>
<keyword evidence="3 7" id="KW-0133">Cell shape</keyword>
<gene>
    <name evidence="10" type="primary">yciB_1</name>
    <name evidence="10" type="ORF">CTLFYP3_01547</name>
</gene>
<feature type="transmembrane region" description="Helical" evidence="8">
    <location>
        <begin position="12"/>
        <end position="35"/>
    </location>
</feature>
<dbReference type="SUPFAM" id="SSF141523">
    <property type="entry name" value="L,D-transpeptidase catalytic domain-like"/>
    <property type="match status" value="1"/>
</dbReference>
<dbReference type="CDD" id="cd16913">
    <property type="entry name" value="YkuD_like"/>
    <property type="match status" value="1"/>
</dbReference>